<dbReference type="PANTHER" id="PTHR34568">
    <property type="entry name" value="RRM DOMAIN-CONTAINING PROTEIN"/>
    <property type="match status" value="1"/>
</dbReference>
<dbReference type="Pfam" id="PF25896">
    <property type="entry name" value="HTH_AT3G52170"/>
    <property type="match status" value="1"/>
</dbReference>
<name>A0A2I0B3B4_9ASPA</name>
<dbReference type="EMBL" id="KZ451918">
    <property type="protein sequence ID" value="PKA62280.1"/>
    <property type="molecule type" value="Genomic_DNA"/>
</dbReference>
<dbReference type="OrthoDB" id="787154at2759"/>
<dbReference type="InterPro" id="IPR058942">
    <property type="entry name" value="AT3G52170-like"/>
</dbReference>
<dbReference type="AlphaFoldDB" id="A0A2I0B3B4"/>
<dbReference type="PANTHER" id="PTHR34568:SF1">
    <property type="entry name" value="DNA BINDING PROTEIN"/>
    <property type="match status" value="1"/>
</dbReference>
<dbReference type="InterPro" id="IPR058941">
    <property type="entry name" value="HTH_AT3G52170-like"/>
</dbReference>
<sequence length="446" mass="49178">MLSVKFSWAGQTYTHLRCSASKENKPRIRRTKEERRTMVQFFINKYQSSNNGKFPSLNLTHKEVGGSFYIIREIVRDIIQENKVLGPGNPSSRLLNLEYCSEEEEDKVSSVDVYGNIFVSTSSDDVDLAHQEIDSLSKELEVLSGKNATGLKLITEEASFNGTDYLHRKLVNSVTNESNDNMSTVKQVGAPEGSKQIDSKIQHNNLEVSVSQVVMQPILLYQAECGNSLDESEVNEEDQNIEVSAAMHSFEERSKSPEAIATESLYGTSSSSMDCMTDQIYSHDNKINSISETFKERAILTELKIGGSTSTYSTTESSGSTKTAAPITGCEEPKEIPPSSESEADPSLSGTTENNRRLVDKPSCLVDAISATQCASSQLLQHQSQEANHSECKAEQGSDAMSILNGGSIERSSNEKAIKEPEKFEANPIWVAIKAFVAAFIKFWSE</sequence>
<feature type="domain" description="AT3G52170-like helix-turn-helix" evidence="2">
    <location>
        <begin position="31"/>
        <end position="79"/>
    </location>
</feature>
<dbReference type="STRING" id="1088818.A0A2I0B3B4"/>
<keyword evidence="4" id="KW-1185">Reference proteome</keyword>
<evidence type="ECO:0000256" key="1">
    <source>
        <dbReference type="SAM" id="MobiDB-lite"/>
    </source>
</evidence>
<accession>A0A2I0B3B4</accession>
<proteinExistence type="predicted"/>
<organism evidence="3 4">
    <name type="scientific">Apostasia shenzhenica</name>
    <dbReference type="NCBI Taxonomy" id="1088818"/>
    <lineage>
        <taxon>Eukaryota</taxon>
        <taxon>Viridiplantae</taxon>
        <taxon>Streptophyta</taxon>
        <taxon>Embryophyta</taxon>
        <taxon>Tracheophyta</taxon>
        <taxon>Spermatophyta</taxon>
        <taxon>Magnoliopsida</taxon>
        <taxon>Liliopsida</taxon>
        <taxon>Asparagales</taxon>
        <taxon>Orchidaceae</taxon>
        <taxon>Apostasioideae</taxon>
        <taxon>Apostasia</taxon>
    </lineage>
</organism>
<protein>
    <recommendedName>
        <fullName evidence="2">AT3G52170-like helix-turn-helix domain-containing protein</fullName>
    </recommendedName>
</protein>
<evidence type="ECO:0000259" key="2">
    <source>
        <dbReference type="Pfam" id="PF25896"/>
    </source>
</evidence>
<feature type="region of interest" description="Disordered" evidence="1">
    <location>
        <begin position="308"/>
        <end position="356"/>
    </location>
</feature>
<dbReference type="Proteomes" id="UP000236161">
    <property type="component" value="Unassembled WGS sequence"/>
</dbReference>
<evidence type="ECO:0000313" key="4">
    <source>
        <dbReference type="Proteomes" id="UP000236161"/>
    </source>
</evidence>
<gene>
    <name evidence="3" type="ORF">AXF42_Ash016072</name>
</gene>
<reference evidence="3 4" key="1">
    <citation type="journal article" date="2017" name="Nature">
        <title>The Apostasia genome and the evolution of orchids.</title>
        <authorList>
            <person name="Zhang G.Q."/>
            <person name="Liu K.W."/>
            <person name="Li Z."/>
            <person name="Lohaus R."/>
            <person name="Hsiao Y.Y."/>
            <person name="Niu S.C."/>
            <person name="Wang J.Y."/>
            <person name="Lin Y.C."/>
            <person name="Xu Q."/>
            <person name="Chen L.J."/>
            <person name="Yoshida K."/>
            <person name="Fujiwara S."/>
            <person name="Wang Z.W."/>
            <person name="Zhang Y.Q."/>
            <person name="Mitsuda N."/>
            <person name="Wang M."/>
            <person name="Liu G.H."/>
            <person name="Pecoraro L."/>
            <person name="Huang H.X."/>
            <person name="Xiao X.J."/>
            <person name="Lin M."/>
            <person name="Wu X.Y."/>
            <person name="Wu W.L."/>
            <person name="Chen Y.Y."/>
            <person name="Chang S.B."/>
            <person name="Sakamoto S."/>
            <person name="Ohme-Takagi M."/>
            <person name="Yagi M."/>
            <person name="Zeng S.J."/>
            <person name="Shen C.Y."/>
            <person name="Yeh C.M."/>
            <person name="Luo Y.B."/>
            <person name="Tsai W.C."/>
            <person name="Van de Peer Y."/>
            <person name="Liu Z.J."/>
        </authorList>
    </citation>
    <scope>NUCLEOTIDE SEQUENCE [LARGE SCALE GENOMIC DNA]</scope>
    <source>
        <strain evidence="4">cv. Shenzhen</strain>
        <tissue evidence="3">Stem</tissue>
    </source>
</reference>
<feature type="compositionally biased region" description="Low complexity" evidence="1">
    <location>
        <begin position="308"/>
        <end position="323"/>
    </location>
</feature>
<evidence type="ECO:0000313" key="3">
    <source>
        <dbReference type="EMBL" id="PKA62280.1"/>
    </source>
</evidence>